<dbReference type="InterPro" id="IPR016177">
    <property type="entry name" value="DNA-bd_dom_sf"/>
</dbReference>
<evidence type="ECO:0000256" key="5">
    <source>
        <dbReference type="ARBA" id="ARBA00023242"/>
    </source>
</evidence>
<dbReference type="InterPro" id="IPR001471">
    <property type="entry name" value="AP2/ERF_dom"/>
</dbReference>
<dbReference type="GO" id="GO:0009873">
    <property type="term" value="P:ethylene-activated signaling pathway"/>
    <property type="evidence" value="ECO:0007669"/>
    <property type="project" value="InterPro"/>
</dbReference>
<accession>A0AAD7L3R4</accession>
<organism evidence="8 9">
    <name type="scientific">Quillaja saponaria</name>
    <name type="common">Soap bark tree</name>
    <dbReference type="NCBI Taxonomy" id="32244"/>
    <lineage>
        <taxon>Eukaryota</taxon>
        <taxon>Viridiplantae</taxon>
        <taxon>Streptophyta</taxon>
        <taxon>Embryophyta</taxon>
        <taxon>Tracheophyta</taxon>
        <taxon>Spermatophyta</taxon>
        <taxon>Magnoliopsida</taxon>
        <taxon>eudicotyledons</taxon>
        <taxon>Gunneridae</taxon>
        <taxon>Pentapetalae</taxon>
        <taxon>rosids</taxon>
        <taxon>fabids</taxon>
        <taxon>Fabales</taxon>
        <taxon>Quillajaceae</taxon>
        <taxon>Quillaja</taxon>
    </lineage>
</organism>
<evidence type="ECO:0000256" key="2">
    <source>
        <dbReference type="ARBA" id="ARBA00023015"/>
    </source>
</evidence>
<proteinExistence type="inferred from homology"/>
<dbReference type="Gene3D" id="3.30.730.10">
    <property type="entry name" value="AP2/ERF domain"/>
    <property type="match status" value="1"/>
</dbReference>
<dbReference type="Pfam" id="PF00847">
    <property type="entry name" value="AP2"/>
    <property type="match status" value="1"/>
</dbReference>
<comment type="similarity">
    <text evidence="6">Belongs to the AP2/ERF transcription factor family. ERF subfamily.</text>
</comment>
<protein>
    <submittedName>
        <fullName evidence="8">Ethylene-responsive transcription factor</fullName>
    </submittedName>
</protein>
<dbReference type="GO" id="GO:0005634">
    <property type="term" value="C:nucleus"/>
    <property type="evidence" value="ECO:0007669"/>
    <property type="project" value="UniProtKB-SubCell"/>
</dbReference>
<keyword evidence="5" id="KW-0539">Nucleus</keyword>
<dbReference type="GO" id="GO:0003700">
    <property type="term" value="F:DNA-binding transcription factor activity"/>
    <property type="evidence" value="ECO:0007669"/>
    <property type="project" value="InterPro"/>
</dbReference>
<dbReference type="InterPro" id="IPR036955">
    <property type="entry name" value="AP2/ERF_dom_sf"/>
</dbReference>
<name>A0AAD7L3R4_QUISA</name>
<keyword evidence="3" id="KW-0238">DNA-binding</keyword>
<evidence type="ECO:0000259" key="7">
    <source>
        <dbReference type="PROSITE" id="PS51032"/>
    </source>
</evidence>
<dbReference type="GO" id="GO:0003677">
    <property type="term" value="F:DNA binding"/>
    <property type="evidence" value="ECO:0007669"/>
    <property type="project" value="UniProtKB-KW"/>
</dbReference>
<dbReference type="InterPro" id="IPR044808">
    <property type="entry name" value="ERF_plant"/>
</dbReference>
<dbReference type="PROSITE" id="PS51032">
    <property type="entry name" value="AP2_ERF"/>
    <property type="match status" value="1"/>
</dbReference>
<sequence>MFGLNTSESDLLDSIREYLLNDDFEIPMSFSATDKFNSYWESHWDNIGLIDNLSPVNVSGIDYVNNHPTTSVKARGVAPKNYRGVRRRPWGKYVAEIRDPGKNGARVWLGTYDTDEDAALAYDRAAFKIRGAKAKLNFPHLIGSSEKLLEQIRVGGKRRGPVVAEQSLSFTADG</sequence>
<dbReference type="EMBL" id="JARAOO010000011">
    <property type="protein sequence ID" value="KAJ7950792.1"/>
    <property type="molecule type" value="Genomic_DNA"/>
</dbReference>
<dbReference type="PANTHER" id="PTHR31190">
    <property type="entry name" value="DNA-BINDING DOMAIN"/>
    <property type="match status" value="1"/>
</dbReference>
<dbReference type="FunFam" id="3.30.730.10:FF:000001">
    <property type="entry name" value="Ethylene-responsive transcription factor 2"/>
    <property type="match status" value="1"/>
</dbReference>
<evidence type="ECO:0000313" key="8">
    <source>
        <dbReference type="EMBL" id="KAJ7950792.1"/>
    </source>
</evidence>
<evidence type="ECO:0000256" key="1">
    <source>
        <dbReference type="ARBA" id="ARBA00004123"/>
    </source>
</evidence>
<evidence type="ECO:0000256" key="4">
    <source>
        <dbReference type="ARBA" id="ARBA00023163"/>
    </source>
</evidence>
<keyword evidence="2" id="KW-0805">Transcription regulation</keyword>
<dbReference type="SUPFAM" id="SSF54171">
    <property type="entry name" value="DNA-binding domain"/>
    <property type="match status" value="1"/>
</dbReference>
<keyword evidence="9" id="KW-1185">Reference proteome</keyword>
<dbReference type="AlphaFoldDB" id="A0AAD7L3R4"/>
<dbReference type="KEGG" id="qsa:O6P43_026938"/>
<dbReference type="SMART" id="SM00380">
    <property type="entry name" value="AP2"/>
    <property type="match status" value="1"/>
</dbReference>
<reference evidence="8" key="1">
    <citation type="journal article" date="2023" name="Science">
        <title>Elucidation of the pathway for biosynthesis of saponin adjuvants from the soapbark tree.</title>
        <authorList>
            <person name="Reed J."/>
            <person name="Orme A."/>
            <person name="El-Demerdash A."/>
            <person name="Owen C."/>
            <person name="Martin L.B.B."/>
            <person name="Misra R.C."/>
            <person name="Kikuchi S."/>
            <person name="Rejzek M."/>
            <person name="Martin A.C."/>
            <person name="Harkess A."/>
            <person name="Leebens-Mack J."/>
            <person name="Louveau T."/>
            <person name="Stephenson M.J."/>
            <person name="Osbourn A."/>
        </authorList>
    </citation>
    <scope>NUCLEOTIDE SEQUENCE</scope>
    <source>
        <strain evidence="8">S10</strain>
    </source>
</reference>
<dbReference type="CDD" id="cd00018">
    <property type="entry name" value="AP2"/>
    <property type="match status" value="1"/>
</dbReference>
<evidence type="ECO:0000313" key="9">
    <source>
        <dbReference type="Proteomes" id="UP001163823"/>
    </source>
</evidence>
<evidence type="ECO:0000256" key="3">
    <source>
        <dbReference type="ARBA" id="ARBA00023125"/>
    </source>
</evidence>
<comment type="caution">
    <text evidence="8">The sequence shown here is derived from an EMBL/GenBank/DDBJ whole genome shotgun (WGS) entry which is preliminary data.</text>
</comment>
<gene>
    <name evidence="8" type="ORF">O6P43_026938</name>
</gene>
<dbReference type="Proteomes" id="UP001163823">
    <property type="component" value="Chromosome 11"/>
</dbReference>
<dbReference type="PANTHER" id="PTHR31190:SF274">
    <property type="entry name" value="ETHYLENE-RESPONSIVE TRANSCRIPTION FACTOR 13"/>
    <property type="match status" value="1"/>
</dbReference>
<evidence type="ECO:0000256" key="6">
    <source>
        <dbReference type="ARBA" id="ARBA00024343"/>
    </source>
</evidence>
<dbReference type="PRINTS" id="PR00367">
    <property type="entry name" value="ETHRSPELEMNT"/>
</dbReference>
<feature type="domain" description="AP2/ERF" evidence="7">
    <location>
        <begin position="81"/>
        <end position="139"/>
    </location>
</feature>
<keyword evidence="4" id="KW-0804">Transcription</keyword>
<comment type="subcellular location">
    <subcellularLocation>
        <location evidence="1">Nucleus</location>
    </subcellularLocation>
</comment>